<keyword evidence="11 16" id="KW-0067">ATP-binding</keyword>
<name>A0A5R9Q921_9GAMM</name>
<evidence type="ECO:0000256" key="2">
    <source>
        <dbReference type="ARBA" id="ARBA00001958"/>
    </source>
</evidence>
<dbReference type="PANTHER" id="PTHR34265">
    <property type="entry name" value="TYPE III PANTOTHENATE KINASE"/>
    <property type="match status" value="1"/>
</dbReference>
<dbReference type="GO" id="GO:0015937">
    <property type="term" value="P:coenzyme A biosynthetic process"/>
    <property type="evidence" value="ECO:0007669"/>
    <property type="project" value="UniProtKB-UniRule"/>
</dbReference>
<feature type="binding site" evidence="16">
    <location>
        <position position="93"/>
    </location>
    <ligand>
        <name>substrate</name>
    </ligand>
</feature>
<evidence type="ECO:0000256" key="5">
    <source>
        <dbReference type="ARBA" id="ARBA00011738"/>
    </source>
</evidence>
<dbReference type="GO" id="GO:0005524">
    <property type="term" value="F:ATP binding"/>
    <property type="evidence" value="ECO:0007669"/>
    <property type="project" value="UniProtKB-UniRule"/>
</dbReference>
<evidence type="ECO:0000256" key="7">
    <source>
        <dbReference type="ARBA" id="ARBA00022490"/>
    </source>
</evidence>
<evidence type="ECO:0000256" key="14">
    <source>
        <dbReference type="ARBA" id="ARBA00038036"/>
    </source>
</evidence>
<keyword evidence="18" id="KW-1185">Reference proteome</keyword>
<evidence type="ECO:0000256" key="16">
    <source>
        <dbReference type="HAMAP-Rule" id="MF_01274"/>
    </source>
</evidence>
<dbReference type="NCBIfam" id="TIGR00671">
    <property type="entry name" value="baf"/>
    <property type="match status" value="1"/>
</dbReference>
<evidence type="ECO:0000256" key="10">
    <source>
        <dbReference type="ARBA" id="ARBA00022777"/>
    </source>
</evidence>
<evidence type="ECO:0000256" key="11">
    <source>
        <dbReference type="ARBA" id="ARBA00022840"/>
    </source>
</evidence>
<dbReference type="AlphaFoldDB" id="A0A5R9Q921"/>
<dbReference type="EMBL" id="QLAG01000059">
    <property type="protein sequence ID" value="TLX59856.1"/>
    <property type="molecule type" value="Genomic_DNA"/>
</dbReference>
<evidence type="ECO:0000256" key="4">
    <source>
        <dbReference type="ARBA" id="ARBA00005225"/>
    </source>
</evidence>
<evidence type="ECO:0000313" key="17">
    <source>
        <dbReference type="EMBL" id="TLX59856.1"/>
    </source>
</evidence>
<feature type="binding site" evidence="16">
    <location>
        <begin position="6"/>
        <end position="13"/>
    </location>
    <ligand>
        <name>ATP</name>
        <dbReference type="ChEBI" id="CHEBI:30616"/>
    </ligand>
</feature>
<comment type="similarity">
    <text evidence="14 16">Belongs to the type III pantothenate kinase family.</text>
</comment>
<dbReference type="Proteomes" id="UP000306753">
    <property type="component" value="Unassembled WGS sequence"/>
</dbReference>
<feature type="binding site" evidence="16">
    <location>
        <position position="122"/>
    </location>
    <ligand>
        <name>K(+)</name>
        <dbReference type="ChEBI" id="CHEBI:29103"/>
    </ligand>
</feature>
<keyword evidence="9 16" id="KW-0547">Nucleotide-binding</keyword>
<organism evidence="17 18">
    <name type="scientific">Stutzerimonas nosocomialis</name>
    <dbReference type="NCBI Taxonomy" id="1056496"/>
    <lineage>
        <taxon>Bacteria</taxon>
        <taxon>Pseudomonadati</taxon>
        <taxon>Pseudomonadota</taxon>
        <taxon>Gammaproteobacteria</taxon>
        <taxon>Pseudomonadales</taxon>
        <taxon>Pseudomonadaceae</taxon>
        <taxon>Stutzerimonas</taxon>
    </lineage>
</organism>
<dbReference type="InterPro" id="IPR004619">
    <property type="entry name" value="Type_III_PanK"/>
</dbReference>
<evidence type="ECO:0000256" key="3">
    <source>
        <dbReference type="ARBA" id="ARBA00004496"/>
    </source>
</evidence>
<comment type="pathway">
    <text evidence="4 16">Cofactor biosynthesis; coenzyme A biosynthesis; CoA from (R)-pantothenate: step 1/5.</text>
</comment>
<feature type="binding site" evidence="16">
    <location>
        <position position="181"/>
    </location>
    <ligand>
        <name>substrate</name>
    </ligand>
</feature>
<evidence type="ECO:0000256" key="15">
    <source>
        <dbReference type="ARBA" id="ARBA00040883"/>
    </source>
</evidence>
<comment type="cofactor">
    <cofactor evidence="2">
        <name>K(+)</name>
        <dbReference type="ChEBI" id="CHEBI:29103"/>
    </cofactor>
</comment>
<accession>A0A5R9Q921</accession>
<evidence type="ECO:0000256" key="9">
    <source>
        <dbReference type="ARBA" id="ARBA00022741"/>
    </source>
</evidence>
<keyword evidence="8 16" id="KW-0808">Transferase</keyword>
<comment type="function">
    <text evidence="16">Catalyzes the phosphorylation of pantothenate (Pan), the first step in CoA biosynthesis.</text>
</comment>
<feature type="binding site" evidence="16">
    <location>
        <begin position="100"/>
        <end position="103"/>
    </location>
    <ligand>
        <name>substrate</name>
    </ligand>
</feature>
<evidence type="ECO:0000256" key="13">
    <source>
        <dbReference type="ARBA" id="ARBA00022993"/>
    </source>
</evidence>
<dbReference type="GO" id="GO:0005737">
    <property type="term" value="C:cytoplasm"/>
    <property type="evidence" value="ECO:0007669"/>
    <property type="project" value="UniProtKB-SubCell"/>
</dbReference>
<comment type="subcellular location">
    <subcellularLocation>
        <location evidence="3 16">Cytoplasm</location>
    </subcellularLocation>
</comment>
<sequence>MILELDCGNSYIKWRLFSPVASSVPVSGRAIDIEQLLDQVATSAGRGLEKCRLVSVRSDSETDAIALRITSVFGLTVLRAMPATALGGVTNGYLEPGRLGLDRWLAMVAAFSLRRRACLVFDLGTAITVDLIATDGQHLGGFITPGVPLMRDQLFGHTRRIRYEGPAEGALLREEAPGRSTAQAVEAGCLKMVRSYIGAQMDAASTYLGSDFDVYATGGDALLVADLPGITCISDLVFRGLAIACP</sequence>
<dbReference type="RefSeq" id="WP_138412929.1">
    <property type="nucleotide sequence ID" value="NZ_QLAG01000059.1"/>
</dbReference>
<evidence type="ECO:0000256" key="6">
    <source>
        <dbReference type="ARBA" id="ARBA00012102"/>
    </source>
</evidence>
<dbReference type="UniPathway" id="UPA00241">
    <property type="reaction ID" value="UER00352"/>
</dbReference>
<dbReference type="HAMAP" id="MF_01274">
    <property type="entry name" value="Pantothen_kinase_3"/>
    <property type="match status" value="1"/>
</dbReference>
<feature type="binding site" evidence="16">
    <location>
        <position position="125"/>
    </location>
    <ligand>
        <name>ATP</name>
        <dbReference type="ChEBI" id="CHEBI:30616"/>
    </ligand>
</feature>
<keyword evidence="10 16" id="KW-0418">Kinase</keyword>
<comment type="cofactor">
    <cofactor evidence="16">
        <name>NH4(+)</name>
        <dbReference type="ChEBI" id="CHEBI:28938"/>
    </cofactor>
    <cofactor evidence="16">
        <name>K(+)</name>
        <dbReference type="ChEBI" id="CHEBI:29103"/>
    </cofactor>
    <text evidence="16">A monovalent cation. Ammonium or potassium.</text>
</comment>
<evidence type="ECO:0000256" key="1">
    <source>
        <dbReference type="ARBA" id="ARBA00001206"/>
    </source>
</evidence>
<dbReference type="Pfam" id="PF03309">
    <property type="entry name" value="Pan_kinase"/>
    <property type="match status" value="1"/>
</dbReference>
<feature type="active site" description="Proton acceptor" evidence="16">
    <location>
        <position position="102"/>
    </location>
</feature>
<keyword evidence="7 16" id="KW-0963">Cytoplasm</keyword>
<dbReference type="SUPFAM" id="SSF53067">
    <property type="entry name" value="Actin-like ATPase domain"/>
    <property type="match status" value="2"/>
</dbReference>
<evidence type="ECO:0000256" key="12">
    <source>
        <dbReference type="ARBA" id="ARBA00022958"/>
    </source>
</evidence>
<comment type="catalytic activity">
    <reaction evidence="1 16">
        <text>(R)-pantothenate + ATP = (R)-4'-phosphopantothenate + ADP + H(+)</text>
        <dbReference type="Rhea" id="RHEA:16373"/>
        <dbReference type="ChEBI" id="CHEBI:10986"/>
        <dbReference type="ChEBI" id="CHEBI:15378"/>
        <dbReference type="ChEBI" id="CHEBI:29032"/>
        <dbReference type="ChEBI" id="CHEBI:30616"/>
        <dbReference type="ChEBI" id="CHEBI:456216"/>
        <dbReference type="EC" id="2.7.1.33"/>
    </reaction>
</comment>
<comment type="caution">
    <text evidence="17">The sequence shown here is derived from an EMBL/GenBank/DDBJ whole genome shotgun (WGS) entry which is preliminary data.</text>
</comment>
<dbReference type="EC" id="2.7.1.33" evidence="6 16"/>
<gene>
    <name evidence="16" type="primary">coaX</name>
    <name evidence="17" type="ORF">DN820_22120</name>
</gene>
<keyword evidence="16" id="KW-0479">Metal-binding</keyword>
<proteinExistence type="inferred from homology"/>
<keyword evidence="12 16" id="KW-0630">Potassium</keyword>
<dbReference type="Gene3D" id="3.30.420.40">
    <property type="match status" value="2"/>
</dbReference>
<evidence type="ECO:0000313" key="18">
    <source>
        <dbReference type="Proteomes" id="UP000306753"/>
    </source>
</evidence>
<dbReference type="GO" id="GO:0004594">
    <property type="term" value="F:pantothenate kinase activity"/>
    <property type="evidence" value="ECO:0007669"/>
    <property type="project" value="UniProtKB-UniRule"/>
</dbReference>
<evidence type="ECO:0000256" key="8">
    <source>
        <dbReference type="ARBA" id="ARBA00022679"/>
    </source>
</evidence>
<comment type="subunit">
    <text evidence="5 16">Homodimer.</text>
</comment>
<protein>
    <recommendedName>
        <fullName evidence="15 16">Type III pantothenate kinase</fullName>
        <ecNumber evidence="6 16">2.7.1.33</ecNumber>
    </recommendedName>
    <alternativeName>
        <fullName evidence="16">PanK-III</fullName>
    </alternativeName>
    <alternativeName>
        <fullName evidence="16">Pantothenic acid kinase</fullName>
    </alternativeName>
</protein>
<dbReference type="CDD" id="cd24015">
    <property type="entry name" value="ASKHA_NBD_PanK-III"/>
    <property type="match status" value="1"/>
</dbReference>
<dbReference type="GO" id="GO:0046872">
    <property type="term" value="F:metal ion binding"/>
    <property type="evidence" value="ECO:0007669"/>
    <property type="project" value="UniProtKB-KW"/>
</dbReference>
<dbReference type="InterPro" id="IPR043129">
    <property type="entry name" value="ATPase_NBD"/>
</dbReference>
<reference evidence="17 18" key="1">
    <citation type="journal article" date="2017" name="Eur. J. Clin. Microbiol. Infect. Dis.">
        <title>Uncommonly isolated clinical Pseudomonas: identification and phylogenetic assignation.</title>
        <authorList>
            <person name="Mulet M."/>
            <person name="Gomila M."/>
            <person name="Ramirez A."/>
            <person name="Cardew S."/>
            <person name="Moore E.R."/>
            <person name="Lalucat J."/>
            <person name="Garcia-Valdes E."/>
        </authorList>
    </citation>
    <scope>NUCLEOTIDE SEQUENCE [LARGE SCALE GENOMIC DNA]</scope>
    <source>
        <strain evidence="17 18">SD129</strain>
    </source>
</reference>
<dbReference type="PANTHER" id="PTHR34265:SF1">
    <property type="entry name" value="TYPE III PANTOTHENATE KINASE"/>
    <property type="match status" value="1"/>
</dbReference>
<keyword evidence="13 16" id="KW-0173">Coenzyme A biosynthesis</keyword>